<dbReference type="EMBL" id="PDCK01000044">
    <property type="protein sequence ID" value="PRQ22321.1"/>
    <property type="molecule type" value="Genomic_DNA"/>
</dbReference>
<dbReference type="OMA" id="RRECYLM"/>
<organism evidence="3 4">
    <name type="scientific">Rosa chinensis</name>
    <name type="common">China rose</name>
    <dbReference type="NCBI Taxonomy" id="74649"/>
    <lineage>
        <taxon>Eukaryota</taxon>
        <taxon>Viridiplantae</taxon>
        <taxon>Streptophyta</taxon>
        <taxon>Embryophyta</taxon>
        <taxon>Tracheophyta</taxon>
        <taxon>Spermatophyta</taxon>
        <taxon>Magnoliopsida</taxon>
        <taxon>eudicotyledons</taxon>
        <taxon>Gunneridae</taxon>
        <taxon>Pentapetalae</taxon>
        <taxon>rosids</taxon>
        <taxon>fabids</taxon>
        <taxon>Rosales</taxon>
        <taxon>Rosaceae</taxon>
        <taxon>Rosoideae</taxon>
        <taxon>Rosoideae incertae sedis</taxon>
        <taxon>Rosa</taxon>
    </lineage>
</organism>
<gene>
    <name evidence="3" type="ORF">RchiOBHm_Chr6g0249001</name>
</gene>
<dbReference type="PANTHER" id="PTHR11802:SF329">
    <property type="entry name" value="SERINE CARBOXYPEPTIDASE-LIKE 17"/>
    <property type="match status" value="1"/>
</dbReference>
<dbReference type="Gramene" id="PRQ22321">
    <property type="protein sequence ID" value="PRQ22321"/>
    <property type="gene ID" value="RchiOBHm_Chr6g0249001"/>
</dbReference>
<evidence type="ECO:0000256" key="1">
    <source>
        <dbReference type="ARBA" id="ARBA00009431"/>
    </source>
</evidence>
<evidence type="ECO:0000313" key="3">
    <source>
        <dbReference type="EMBL" id="PRQ22321.1"/>
    </source>
</evidence>
<accession>A0A2P6PK69</accession>
<dbReference type="FunFam" id="3.40.50.12670:FF:000002">
    <property type="entry name" value="Carboxypeptidase"/>
    <property type="match status" value="1"/>
</dbReference>
<sequence>MVIFLLSSTLEMFYYFIESEGNPKEDPLLLWYTGGPGCSVISGLIYENGIQLMKEGYLSTYYYPYSWTRTASVLFVDAPVGTGFSYATSADEFPSSDLKTAAQVYGFLRKWLEEHPQFLKVQLFIGADSYSGLTGTIVGKYIIDDNGAGGYVLGCPLTDQALNENSRYVFSHWMGLISDELYEAAKESCNSRLHGATTSEPECYEDVQLMAKTFNDMLAYVWANNEGVRKALNVREGTVLDWKRCNISLLYTEDVESVVEYHNYLSTKGLQVLIFNGDHDLTVPNTGTEQWIRSLDLPVVQYWRPWLVDGQIAGYTVKYSSSEGYRLTYATVKGAVHSAPEYKRRECYLMFDRFIHYYPL</sequence>
<reference evidence="3 4" key="1">
    <citation type="journal article" date="2018" name="Nat. Genet.">
        <title>The Rosa genome provides new insights in the design of modern roses.</title>
        <authorList>
            <person name="Bendahmane M."/>
        </authorList>
    </citation>
    <scope>NUCLEOTIDE SEQUENCE [LARGE SCALE GENOMIC DNA]</scope>
    <source>
        <strain evidence="4">cv. Old Blush</strain>
    </source>
</reference>
<proteinExistence type="inferred from homology"/>
<keyword evidence="2" id="KW-0732">Signal</keyword>
<dbReference type="GO" id="GO:0004185">
    <property type="term" value="F:serine-type carboxypeptidase activity"/>
    <property type="evidence" value="ECO:0007669"/>
    <property type="project" value="InterPro"/>
</dbReference>
<dbReference type="InterPro" id="IPR029058">
    <property type="entry name" value="AB_hydrolase_fold"/>
</dbReference>
<keyword evidence="4" id="KW-1185">Reference proteome</keyword>
<comment type="caution">
    <text evidence="3">The sequence shown here is derived from an EMBL/GenBank/DDBJ whole genome shotgun (WGS) entry which is preliminary data.</text>
</comment>
<dbReference type="SUPFAM" id="SSF53474">
    <property type="entry name" value="alpha/beta-Hydrolases"/>
    <property type="match status" value="1"/>
</dbReference>
<dbReference type="GO" id="GO:0006508">
    <property type="term" value="P:proteolysis"/>
    <property type="evidence" value="ECO:0007669"/>
    <property type="project" value="InterPro"/>
</dbReference>
<dbReference type="GO" id="GO:0016747">
    <property type="term" value="F:acyltransferase activity, transferring groups other than amino-acyl groups"/>
    <property type="evidence" value="ECO:0007669"/>
    <property type="project" value="TreeGrafter"/>
</dbReference>
<dbReference type="PRINTS" id="PR00724">
    <property type="entry name" value="CRBOXYPTASEC"/>
</dbReference>
<dbReference type="GO" id="GO:0019748">
    <property type="term" value="P:secondary metabolic process"/>
    <property type="evidence" value="ECO:0007669"/>
    <property type="project" value="TreeGrafter"/>
</dbReference>
<evidence type="ECO:0000313" key="4">
    <source>
        <dbReference type="Proteomes" id="UP000238479"/>
    </source>
</evidence>
<feature type="signal peptide" evidence="2">
    <location>
        <begin position="1"/>
        <end position="19"/>
    </location>
</feature>
<dbReference type="Gene3D" id="3.40.50.1820">
    <property type="entry name" value="alpha/beta hydrolase"/>
    <property type="match status" value="1"/>
</dbReference>
<keyword evidence="3" id="KW-0121">Carboxypeptidase</keyword>
<keyword evidence="3" id="KW-0378">Hydrolase</keyword>
<name>A0A2P6PK69_ROSCH</name>
<protein>
    <submittedName>
        <fullName evidence="3">Putative peptidase S10, serine carboxypeptidase, alpha/Beta hydrolase</fullName>
    </submittedName>
</protein>
<dbReference type="Pfam" id="PF00450">
    <property type="entry name" value="Peptidase_S10"/>
    <property type="match status" value="2"/>
</dbReference>
<feature type="chain" id="PRO_5015179830" evidence="2">
    <location>
        <begin position="20"/>
        <end position="360"/>
    </location>
</feature>
<comment type="similarity">
    <text evidence="1">Belongs to the peptidase S10 family.</text>
</comment>
<dbReference type="PANTHER" id="PTHR11802">
    <property type="entry name" value="SERINE PROTEASE FAMILY S10 SERINE CARBOXYPEPTIDASE"/>
    <property type="match status" value="1"/>
</dbReference>
<dbReference type="InterPro" id="IPR001563">
    <property type="entry name" value="Peptidase_S10"/>
</dbReference>
<evidence type="ECO:0000256" key="2">
    <source>
        <dbReference type="SAM" id="SignalP"/>
    </source>
</evidence>
<dbReference type="Proteomes" id="UP000238479">
    <property type="component" value="Chromosome 6"/>
</dbReference>
<keyword evidence="3" id="KW-0645">Protease</keyword>
<dbReference type="AlphaFoldDB" id="A0A2P6PK69"/>